<name>A0AAV4DU78_9GAST</name>
<keyword evidence="3" id="KW-1185">Reference proteome</keyword>
<protein>
    <submittedName>
        <fullName evidence="2">Uncharacterized protein</fullName>
    </submittedName>
</protein>
<keyword evidence="1" id="KW-0812">Transmembrane</keyword>
<reference evidence="2 3" key="1">
    <citation type="journal article" date="2021" name="Elife">
        <title>Chloroplast acquisition without the gene transfer in kleptoplastic sea slugs, Plakobranchus ocellatus.</title>
        <authorList>
            <person name="Maeda T."/>
            <person name="Takahashi S."/>
            <person name="Yoshida T."/>
            <person name="Shimamura S."/>
            <person name="Takaki Y."/>
            <person name="Nagai Y."/>
            <person name="Toyoda A."/>
            <person name="Suzuki Y."/>
            <person name="Arimoto A."/>
            <person name="Ishii H."/>
            <person name="Satoh N."/>
            <person name="Nishiyama T."/>
            <person name="Hasebe M."/>
            <person name="Maruyama T."/>
            <person name="Minagawa J."/>
            <person name="Obokata J."/>
            <person name="Shigenobu S."/>
        </authorList>
    </citation>
    <scope>NUCLEOTIDE SEQUENCE [LARGE SCALE GENOMIC DNA]</scope>
</reference>
<sequence length="103" mass="11707">MCVRNSVPYTTVITTHTGFKVRRGLTMPKFFSFLNYIGLLTILLRLHDFEKARKHKLNLRAYITTFIVPEYIWLSKKGGQTVNMERASPARSSCGAGVSQVLL</sequence>
<comment type="caution">
    <text evidence="2">The sequence shown here is derived from an EMBL/GenBank/DDBJ whole genome shotgun (WGS) entry which is preliminary data.</text>
</comment>
<dbReference type="EMBL" id="BLXT01008339">
    <property type="protein sequence ID" value="GFO47663.1"/>
    <property type="molecule type" value="Genomic_DNA"/>
</dbReference>
<gene>
    <name evidence="2" type="ORF">PoB_007416800</name>
</gene>
<evidence type="ECO:0000256" key="1">
    <source>
        <dbReference type="SAM" id="Phobius"/>
    </source>
</evidence>
<evidence type="ECO:0000313" key="3">
    <source>
        <dbReference type="Proteomes" id="UP000735302"/>
    </source>
</evidence>
<accession>A0AAV4DU78</accession>
<feature type="transmembrane region" description="Helical" evidence="1">
    <location>
        <begin position="30"/>
        <end position="46"/>
    </location>
</feature>
<dbReference type="Proteomes" id="UP000735302">
    <property type="component" value="Unassembled WGS sequence"/>
</dbReference>
<proteinExistence type="predicted"/>
<keyword evidence="1" id="KW-1133">Transmembrane helix</keyword>
<dbReference type="AlphaFoldDB" id="A0AAV4DU78"/>
<evidence type="ECO:0000313" key="2">
    <source>
        <dbReference type="EMBL" id="GFO47663.1"/>
    </source>
</evidence>
<keyword evidence="1" id="KW-0472">Membrane</keyword>
<organism evidence="2 3">
    <name type="scientific">Plakobranchus ocellatus</name>
    <dbReference type="NCBI Taxonomy" id="259542"/>
    <lineage>
        <taxon>Eukaryota</taxon>
        <taxon>Metazoa</taxon>
        <taxon>Spiralia</taxon>
        <taxon>Lophotrochozoa</taxon>
        <taxon>Mollusca</taxon>
        <taxon>Gastropoda</taxon>
        <taxon>Heterobranchia</taxon>
        <taxon>Euthyneura</taxon>
        <taxon>Panpulmonata</taxon>
        <taxon>Sacoglossa</taxon>
        <taxon>Placobranchoidea</taxon>
        <taxon>Plakobranchidae</taxon>
        <taxon>Plakobranchus</taxon>
    </lineage>
</organism>